<reference evidence="2 3" key="1">
    <citation type="journal article" date="2010" name="Science">
        <title>Plasticity of animal genome architecture unmasked by rapid evolution of a pelagic tunicate.</title>
        <authorList>
            <person name="Denoeud F."/>
            <person name="Henriet S."/>
            <person name="Mungpakdee S."/>
            <person name="Aury J.M."/>
            <person name="Da Silva C."/>
            <person name="Brinkmann H."/>
            <person name="Mikhaleva J."/>
            <person name="Olsen L.C."/>
            <person name="Jubin C."/>
            <person name="Canestro C."/>
            <person name="Bouquet J.M."/>
            <person name="Danks G."/>
            <person name="Poulain J."/>
            <person name="Campsteijn C."/>
            <person name="Adamski M."/>
            <person name="Cross I."/>
            <person name="Yadetie F."/>
            <person name="Muffato M."/>
            <person name="Louis A."/>
            <person name="Butcher S."/>
            <person name="Tsagkogeorga G."/>
            <person name="Konrad A."/>
            <person name="Singh S."/>
            <person name="Jensen M.F."/>
            <person name="Cong E.H."/>
            <person name="Eikeseth-Otteraa H."/>
            <person name="Noel B."/>
            <person name="Anthouard V."/>
            <person name="Porcel B.M."/>
            <person name="Kachouri-Lafond R."/>
            <person name="Nishino A."/>
            <person name="Ugolini M."/>
            <person name="Chourrout P."/>
            <person name="Nishida H."/>
            <person name="Aasland R."/>
            <person name="Huzurbazar S."/>
            <person name="Westhof E."/>
            <person name="Delsuc F."/>
            <person name="Lehrach H."/>
            <person name="Reinhardt R."/>
            <person name="Weissenbach J."/>
            <person name="Roy S.W."/>
            <person name="Artiguenave F."/>
            <person name="Postlethwait J.H."/>
            <person name="Manak J.R."/>
            <person name="Thompson E.M."/>
            <person name="Jaillon O."/>
            <person name="Du Pasquier L."/>
            <person name="Boudinot P."/>
            <person name="Liberles D.A."/>
            <person name="Volff J.N."/>
            <person name="Philippe H."/>
            <person name="Lenhard B."/>
            <person name="Roest Crollius H."/>
            <person name="Wincker P."/>
            <person name="Chourrout D."/>
        </authorList>
    </citation>
    <scope>NUCLEOTIDE SEQUENCE [LARGE SCALE GENOMIC DNA]</scope>
</reference>
<feature type="compositionally biased region" description="Basic and acidic residues" evidence="1">
    <location>
        <begin position="8"/>
        <end position="33"/>
    </location>
</feature>
<dbReference type="AlphaFoldDB" id="E4WTE5"/>
<organism evidence="2 3">
    <name type="scientific">Oikopleura dioica</name>
    <name type="common">Tunicate</name>
    <dbReference type="NCBI Taxonomy" id="34765"/>
    <lineage>
        <taxon>Eukaryota</taxon>
        <taxon>Metazoa</taxon>
        <taxon>Chordata</taxon>
        <taxon>Tunicata</taxon>
        <taxon>Appendicularia</taxon>
        <taxon>Copelata</taxon>
        <taxon>Oikopleuridae</taxon>
        <taxon>Oikopleura</taxon>
    </lineage>
</organism>
<evidence type="ECO:0000313" key="3">
    <source>
        <dbReference type="Proteomes" id="UP000001307"/>
    </source>
</evidence>
<dbReference type="InParanoid" id="E4WTE5"/>
<proteinExistence type="predicted"/>
<feature type="compositionally biased region" description="Basic residues" evidence="1">
    <location>
        <begin position="117"/>
        <end position="127"/>
    </location>
</feature>
<protein>
    <submittedName>
        <fullName evidence="2">Uncharacterized protein</fullName>
    </submittedName>
</protein>
<feature type="compositionally biased region" description="Basic and acidic residues" evidence="1">
    <location>
        <begin position="132"/>
        <end position="152"/>
    </location>
</feature>
<evidence type="ECO:0000256" key="1">
    <source>
        <dbReference type="SAM" id="MobiDB-lite"/>
    </source>
</evidence>
<feature type="compositionally biased region" description="Basic and acidic residues" evidence="1">
    <location>
        <begin position="308"/>
        <end position="320"/>
    </location>
</feature>
<dbReference type="EMBL" id="FN653016">
    <property type="protein sequence ID" value="CBY07151.1"/>
    <property type="molecule type" value="Genomic_DNA"/>
</dbReference>
<feature type="compositionally biased region" description="Low complexity" evidence="1">
    <location>
        <begin position="77"/>
        <end position="94"/>
    </location>
</feature>
<feature type="region of interest" description="Disordered" evidence="1">
    <location>
        <begin position="1"/>
        <end position="152"/>
    </location>
</feature>
<dbReference type="Proteomes" id="UP000001307">
    <property type="component" value="Unassembled WGS sequence"/>
</dbReference>
<evidence type="ECO:0000313" key="2">
    <source>
        <dbReference type="EMBL" id="CBY07151.1"/>
    </source>
</evidence>
<gene>
    <name evidence="2" type="ORF">GSOID_T00006238001</name>
</gene>
<feature type="compositionally biased region" description="Polar residues" evidence="1">
    <location>
        <begin position="280"/>
        <end position="293"/>
    </location>
</feature>
<sequence>MEVQEEQNELKKEELERNQEAYRNRLRARKENFDSGMSSRASSLTELNNRETFVDGQQRYAQYSRPGDTNYNMEEMQLQAELSSDSEEASSSSDDGPRLEGESESSEQEDGNPRASARSKPKRRRLIGLKSIPEKTNDKDTDSEEMEAKEKNLERELEIATDLVAQLLEEINIEQPGQEDEEGVASTIEDDIMDLEDWCTPEGSMAAADTEVVQNQDENNNAEKKNMRFPSPTLTETDDISMGSKVSRTASQNTLAEANEDMDSESESNHRNEDEENTENGRNVNRGESSQEFGEQIPQRIPVFQNPEAKKSREDQEGLAKSKNLGKRRKRDWDNLKKIGVKDRSQALKKEEISRVWPKEIADEIKQGMKAICQGENSDMTESELNTAKANLVLRLLERPAECTQIMAEECNNDENLVAFEIRLVIFIMLRSLGKLGEIKSWAMDFMPEEKKEE</sequence>
<feature type="compositionally biased region" description="Polar residues" evidence="1">
    <location>
        <begin position="244"/>
        <end position="256"/>
    </location>
</feature>
<keyword evidence="3" id="KW-1185">Reference proteome</keyword>
<feature type="compositionally biased region" description="Polar residues" evidence="1">
    <location>
        <begin position="35"/>
        <end position="47"/>
    </location>
</feature>
<name>E4WTE5_OIKDI</name>
<feature type="region of interest" description="Disordered" evidence="1">
    <location>
        <begin position="200"/>
        <end position="329"/>
    </location>
</feature>
<accession>E4WTE5</accession>